<dbReference type="Proteomes" id="UP000191522">
    <property type="component" value="Unassembled WGS sequence"/>
</dbReference>
<evidence type="ECO:0000256" key="1">
    <source>
        <dbReference type="SAM" id="MobiDB-lite"/>
    </source>
</evidence>
<dbReference type="EMBL" id="MDYL01000013">
    <property type="protein sequence ID" value="OQD73971.1"/>
    <property type="molecule type" value="Genomic_DNA"/>
</dbReference>
<feature type="region of interest" description="Disordered" evidence="1">
    <location>
        <begin position="175"/>
        <end position="218"/>
    </location>
</feature>
<name>A0A1V6PAF2_PENDC</name>
<keyword evidence="3" id="KW-1185">Reference proteome</keyword>
<evidence type="ECO:0000313" key="3">
    <source>
        <dbReference type="Proteomes" id="UP000191522"/>
    </source>
</evidence>
<protein>
    <submittedName>
        <fullName evidence="2">Uncharacterized protein</fullName>
    </submittedName>
</protein>
<dbReference type="AlphaFoldDB" id="A0A1V6PAF2"/>
<reference evidence="3" key="1">
    <citation type="journal article" date="2017" name="Nat. Microbiol.">
        <title>Global analysis of biosynthetic gene clusters reveals vast potential of secondary metabolite production in Penicillium species.</title>
        <authorList>
            <person name="Nielsen J.C."/>
            <person name="Grijseels S."/>
            <person name="Prigent S."/>
            <person name="Ji B."/>
            <person name="Dainat J."/>
            <person name="Nielsen K.F."/>
            <person name="Frisvad J.C."/>
            <person name="Workman M."/>
            <person name="Nielsen J."/>
        </authorList>
    </citation>
    <scope>NUCLEOTIDE SEQUENCE [LARGE SCALE GENOMIC DNA]</scope>
    <source>
        <strain evidence="3">IBT 11843</strain>
    </source>
</reference>
<dbReference type="OMA" id="RFCSHAV"/>
<proteinExistence type="predicted"/>
<organism evidence="2 3">
    <name type="scientific">Penicillium decumbens</name>
    <dbReference type="NCBI Taxonomy" id="69771"/>
    <lineage>
        <taxon>Eukaryota</taxon>
        <taxon>Fungi</taxon>
        <taxon>Dikarya</taxon>
        <taxon>Ascomycota</taxon>
        <taxon>Pezizomycotina</taxon>
        <taxon>Eurotiomycetes</taxon>
        <taxon>Eurotiomycetidae</taxon>
        <taxon>Eurotiales</taxon>
        <taxon>Aspergillaceae</taxon>
        <taxon>Penicillium</taxon>
    </lineage>
</organism>
<comment type="caution">
    <text evidence="2">The sequence shown here is derived from an EMBL/GenBank/DDBJ whole genome shotgun (WGS) entry which is preliminary data.</text>
</comment>
<feature type="compositionally biased region" description="Low complexity" evidence="1">
    <location>
        <begin position="177"/>
        <end position="194"/>
    </location>
</feature>
<feature type="compositionally biased region" description="Basic and acidic residues" evidence="1">
    <location>
        <begin position="195"/>
        <end position="218"/>
    </location>
</feature>
<evidence type="ECO:0000313" key="2">
    <source>
        <dbReference type="EMBL" id="OQD73971.1"/>
    </source>
</evidence>
<accession>A0A1V6PAF2</accession>
<sequence length="218" mass="24677">MPGQIEIVEAPLVVRDLDDAEKLVVDDFERHVSRCTQCTTALEEHKDGLCERGHPRAVDVTRYLYYKDGKECSVVDKESGIIMRVKLPHQANSVHILLEAVEAGMILKAPRRGRASPVRSPTTSTIYVPSRRPLVEHVRGESYSPEPEPTATEIIERAPRVEGPPGRGKRHVIIYQSPRNSMSRSPSSRGSLYSSDREVSEQRFESTRVRRRGADYRF</sequence>
<dbReference type="OrthoDB" id="5387413at2759"/>
<gene>
    <name evidence="2" type="ORF">PENDEC_c013G00015</name>
</gene>